<dbReference type="PANTHER" id="PTHR33642:SF5">
    <property type="entry name" value="MATURASE"/>
    <property type="match status" value="1"/>
</dbReference>
<dbReference type="InterPro" id="IPR024937">
    <property type="entry name" value="Domain_X"/>
</dbReference>
<geneLocation type="mitochondrion" evidence="2"/>
<dbReference type="GO" id="GO:0003964">
    <property type="term" value="F:RNA-directed DNA polymerase activity"/>
    <property type="evidence" value="ECO:0007669"/>
    <property type="project" value="TreeGrafter"/>
</dbReference>
<proteinExistence type="predicted"/>
<dbReference type="Pfam" id="PF01348">
    <property type="entry name" value="Intron_maturas2"/>
    <property type="match status" value="1"/>
</dbReference>
<sequence length="665" mass="75300">MKEAIRMVPESIYDPEFTDTSHSRSGRSRHSVLRRVKEEWGTSQWFMEFDIGKASHTIFRDQLLAIFKEELDDPKFFYSIQKVFSAGRFVGGEKGKEYVPHSILLSALLGKIYLHKLDQEVGRIRQKYEIPIVQRISSVLLKRSHMGDQENYREESNFDATQDKAALVVNRLKSIQGKATFPSLLSSSWHNRHARTDLLLRGDQTPSFAFSPSLDFGTFLNKPSSLLFAALIIEAAGLSPKNRLHGRECFHKNWAMREPFKSCKREGPLIELGEAAGSLRGSEEKGPAKKRAPFKLKNHHLIRISYARYADDLLFGIVGTVDLLIEIEKCLAHFLQSGLNLGLGSGGSRRIAAQSGVEFLGTVIREVRPKAPTPIQFLRELEKRLRVQSRIHITASHLRSAIHSKFRNLGQNIPIKELTKGMSKRRSLLDAVQLAETLERARVRSPQVNILGETVKYSIWQESSGIPFLHSSSHSTVPTDIQQAVSRSSLNAPKLKETLKGKSLRSGTQVNTRGAECGYKKEGKKDWARSLRSQFPSPLEIEVKAPIKKILRRLRDRGLISRRRPRPIHVARLTNVSDGDIVNWFVGLAISTMSYYRCCDNFHQVRTIVDYQIRWSAIFTLAHKHKSSARNIIPKYSKDLNIKEGSISLAEFPNSRELAKIGPGK</sequence>
<organism evidence="2">
    <name type="scientific">Silene conica</name>
    <name type="common">Striped corn catchfly</name>
    <name type="synonym">Pleconax conica</name>
    <dbReference type="NCBI Taxonomy" id="39875"/>
    <lineage>
        <taxon>Eukaryota</taxon>
        <taxon>Viridiplantae</taxon>
        <taxon>Streptophyta</taxon>
        <taxon>Embryophyta</taxon>
        <taxon>Tracheophyta</taxon>
        <taxon>Spermatophyta</taxon>
        <taxon>Magnoliopsida</taxon>
        <taxon>eudicotyledons</taxon>
        <taxon>Gunneridae</taxon>
        <taxon>Pentapetalae</taxon>
        <taxon>Caryophyllales</taxon>
        <taxon>Caryophyllaceae</taxon>
        <taxon>Sileneae</taxon>
        <taxon>Silene</taxon>
        <taxon>Silene subgen. Behenantha</taxon>
        <taxon>Silene sect. Conoimorpha</taxon>
    </lineage>
</organism>
<dbReference type="PANTHER" id="PTHR33642">
    <property type="entry name" value="COX1/OXI3 INTRON 1 PROTEIN-RELATED"/>
    <property type="match status" value="1"/>
</dbReference>
<dbReference type="EMBL" id="JF750505">
    <property type="protein sequence ID" value="AEO21046.1"/>
    <property type="molecule type" value="Genomic_DNA"/>
</dbReference>
<dbReference type="GO" id="GO:0005739">
    <property type="term" value="C:mitochondrion"/>
    <property type="evidence" value="ECO:0007669"/>
    <property type="project" value="TreeGrafter"/>
</dbReference>
<protein>
    <submittedName>
        <fullName evidence="2">Maturase</fullName>
    </submittedName>
</protein>
<dbReference type="AlphaFoldDB" id="G8E8U5"/>
<evidence type="ECO:0000259" key="1">
    <source>
        <dbReference type="Pfam" id="PF01348"/>
    </source>
</evidence>
<accession>G8E8U5</accession>
<dbReference type="GO" id="GO:0006315">
    <property type="term" value="P:homing of group II introns"/>
    <property type="evidence" value="ECO:0007669"/>
    <property type="project" value="TreeGrafter"/>
</dbReference>
<evidence type="ECO:0000313" key="2">
    <source>
        <dbReference type="EMBL" id="AEO21046.1"/>
    </source>
</evidence>
<gene>
    <name evidence="2" type="primary">matR</name>
</gene>
<keyword evidence="2" id="KW-0496">Mitochondrion</keyword>
<name>G8E8U5_SILCO</name>
<reference evidence="2" key="1">
    <citation type="journal article" date="2012" name="PLoS Biol.">
        <title>Rapid evolution of enormous, multichromosomal genomes in flowering plant mitochondria with exceptionally high mutation rates.</title>
        <authorList>
            <person name="Sloan D.B."/>
            <person name="Alverson A.J."/>
            <person name="Chuckalovcak J.P."/>
            <person name="Wu M."/>
            <person name="McCauley D.E."/>
            <person name="Palmer J.D."/>
            <person name="Taylor D.R."/>
        </authorList>
    </citation>
    <scope>NUCLEOTIDE SEQUENCE</scope>
    <source>
        <strain evidence="2">ABR</strain>
    </source>
</reference>
<dbReference type="GO" id="GO:0090615">
    <property type="term" value="P:mitochondrial mRNA processing"/>
    <property type="evidence" value="ECO:0007669"/>
    <property type="project" value="TreeGrafter"/>
</dbReference>
<feature type="domain" description="Domain X" evidence="1">
    <location>
        <begin position="541"/>
        <end position="638"/>
    </location>
</feature>